<proteinExistence type="predicted"/>
<protein>
    <recommendedName>
        <fullName evidence="4">VWFA domain-containing protein</fullName>
    </recommendedName>
</protein>
<name>A0ABP1RM27_9HEXA</name>
<sequence>MASVKSLCSLIGLLIFIGLGNFVQAWPTDEDTCSIEEPVRLQVVFCFDQSATFRSFLQQFQSIAGRLTSALENQFPGSEFGVTAFADYPSSEVPDESGTNYLRVDTNTSLNSTACYLFHQSLTTDQNLFRQSTQVSGIIYTVTGGAENSLGAVMFTALDERIRWNNGERDANGVLVRKIIVFVTDEFYSGLLNSPNPTRRPARGDGTDTCTNSLPPTIPVITDVLQRKGVSVIGLYVPTTERTIQQLFTHYGGLFGQIGVPYSAYELDINNINTIPDNVLRGVRATTACIWADPPAYNTLGL</sequence>
<dbReference type="Proteomes" id="UP001642540">
    <property type="component" value="Unassembled WGS sequence"/>
</dbReference>
<reference evidence="2 3" key="1">
    <citation type="submission" date="2024-08" db="EMBL/GenBank/DDBJ databases">
        <authorList>
            <person name="Cucini C."/>
            <person name="Frati F."/>
        </authorList>
    </citation>
    <scope>NUCLEOTIDE SEQUENCE [LARGE SCALE GENOMIC DNA]</scope>
</reference>
<accession>A0ABP1RM27</accession>
<feature type="signal peptide" evidence="1">
    <location>
        <begin position="1"/>
        <end position="25"/>
    </location>
</feature>
<evidence type="ECO:0000313" key="2">
    <source>
        <dbReference type="EMBL" id="CAL8130487.1"/>
    </source>
</evidence>
<dbReference type="Gene3D" id="3.40.50.410">
    <property type="entry name" value="von Willebrand factor, type A domain"/>
    <property type="match status" value="1"/>
</dbReference>
<dbReference type="InterPro" id="IPR036465">
    <property type="entry name" value="vWFA_dom_sf"/>
</dbReference>
<evidence type="ECO:0000313" key="3">
    <source>
        <dbReference type="Proteomes" id="UP001642540"/>
    </source>
</evidence>
<comment type="caution">
    <text evidence="2">The sequence shown here is derived from an EMBL/GenBank/DDBJ whole genome shotgun (WGS) entry which is preliminary data.</text>
</comment>
<dbReference type="SUPFAM" id="SSF53300">
    <property type="entry name" value="vWA-like"/>
    <property type="match status" value="1"/>
</dbReference>
<feature type="chain" id="PRO_5046969308" description="VWFA domain-containing protein" evidence="1">
    <location>
        <begin position="26"/>
        <end position="302"/>
    </location>
</feature>
<keyword evidence="3" id="KW-1185">Reference proteome</keyword>
<keyword evidence="1" id="KW-0732">Signal</keyword>
<evidence type="ECO:0008006" key="4">
    <source>
        <dbReference type="Google" id="ProtNLM"/>
    </source>
</evidence>
<dbReference type="EMBL" id="CAXLJM020000082">
    <property type="protein sequence ID" value="CAL8130487.1"/>
    <property type="molecule type" value="Genomic_DNA"/>
</dbReference>
<evidence type="ECO:0000256" key="1">
    <source>
        <dbReference type="SAM" id="SignalP"/>
    </source>
</evidence>
<gene>
    <name evidence="2" type="ORF">ODALV1_LOCUS23747</name>
</gene>
<organism evidence="2 3">
    <name type="scientific">Orchesella dallaii</name>
    <dbReference type="NCBI Taxonomy" id="48710"/>
    <lineage>
        <taxon>Eukaryota</taxon>
        <taxon>Metazoa</taxon>
        <taxon>Ecdysozoa</taxon>
        <taxon>Arthropoda</taxon>
        <taxon>Hexapoda</taxon>
        <taxon>Collembola</taxon>
        <taxon>Entomobryomorpha</taxon>
        <taxon>Entomobryoidea</taxon>
        <taxon>Orchesellidae</taxon>
        <taxon>Orchesellinae</taxon>
        <taxon>Orchesella</taxon>
    </lineage>
</organism>